<gene>
    <name evidence="9" type="ORF">QBC36DRAFT_325842</name>
</gene>
<dbReference type="EMBL" id="MU866150">
    <property type="protein sequence ID" value="KAK4177963.1"/>
    <property type="molecule type" value="Genomic_DNA"/>
</dbReference>
<dbReference type="Proteomes" id="UP001302321">
    <property type="component" value="Unassembled WGS sequence"/>
</dbReference>
<dbReference type="SUPFAM" id="SSF48537">
    <property type="entry name" value="Phospholipase C/P1 nuclease"/>
    <property type="match status" value="1"/>
</dbReference>
<dbReference type="Gene3D" id="1.10.575.10">
    <property type="entry name" value="P1 Nuclease"/>
    <property type="match status" value="1"/>
</dbReference>
<keyword evidence="3" id="KW-0479">Metal-binding</keyword>
<keyword evidence="10" id="KW-1185">Reference proteome</keyword>
<evidence type="ECO:0000256" key="6">
    <source>
        <dbReference type="ARBA" id="ARBA00023157"/>
    </source>
</evidence>
<dbReference type="GO" id="GO:0004519">
    <property type="term" value="F:endonuclease activity"/>
    <property type="evidence" value="ECO:0007669"/>
    <property type="project" value="UniProtKB-KW"/>
</dbReference>
<dbReference type="GO" id="GO:0003676">
    <property type="term" value="F:nucleic acid binding"/>
    <property type="evidence" value="ECO:0007669"/>
    <property type="project" value="InterPro"/>
</dbReference>
<feature type="compositionally biased region" description="Acidic residues" evidence="8">
    <location>
        <begin position="301"/>
        <end position="315"/>
    </location>
</feature>
<evidence type="ECO:0000256" key="8">
    <source>
        <dbReference type="SAM" id="MobiDB-lite"/>
    </source>
</evidence>
<evidence type="ECO:0000256" key="7">
    <source>
        <dbReference type="ARBA" id="ARBA00023180"/>
    </source>
</evidence>
<name>A0AAN6W9Q0_9PEZI</name>
<keyword evidence="2" id="KW-0540">Nuclease</keyword>
<dbReference type="AlphaFoldDB" id="A0AAN6W9Q0"/>
<dbReference type="GO" id="GO:0006308">
    <property type="term" value="P:DNA catabolic process"/>
    <property type="evidence" value="ECO:0007669"/>
    <property type="project" value="InterPro"/>
</dbReference>
<protein>
    <submittedName>
        <fullName evidence="9">Nuclease S1</fullName>
    </submittedName>
</protein>
<dbReference type="GO" id="GO:0016788">
    <property type="term" value="F:hydrolase activity, acting on ester bonds"/>
    <property type="evidence" value="ECO:0007669"/>
    <property type="project" value="InterPro"/>
</dbReference>
<dbReference type="FunFam" id="1.10.575.10:FF:000004">
    <property type="entry name" value="Nuclease S1"/>
    <property type="match status" value="1"/>
</dbReference>
<dbReference type="PANTHER" id="PTHR33146:SF26">
    <property type="entry name" value="ENDONUCLEASE 4"/>
    <property type="match status" value="1"/>
</dbReference>
<organism evidence="9 10">
    <name type="scientific">Triangularia setosa</name>
    <dbReference type="NCBI Taxonomy" id="2587417"/>
    <lineage>
        <taxon>Eukaryota</taxon>
        <taxon>Fungi</taxon>
        <taxon>Dikarya</taxon>
        <taxon>Ascomycota</taxon>
        <taxon>Pezizomycotina</taxon>
        <taxon>Sordariomycetes</taxon>
        <taxon>Sordariomycetidae</taxon>
        <taxon>Sordariales</taxon>
        <taxon>Podosporaceae</taxon>
        <taxon>Triangularia</taxon>
    </lineage>
</organism>
<comment type="caution">
    <text evidence="9">The sequence shown here is derived from an EMBL/GenBank/DDBJ whole genome shotgun (WGS) entry which is preliminary data.</text>
</comment>
<dbReference type="Pfam" id="PF02265">
    <property type="entry name" value="S1-P1_nuclease"/>
    <property type="match status" value="1"/>
</dbReference>
<reference evidence="9" key="1">
    <citation type="journal article" date="2023" name="Mol. Phylogenet. Evol.">
        <title>Genome-scale phylogeny and comparative genomics of the fungal order Sordariales.</title>
        <authorList>
            <person name="Hensen N."/>
            <person name="Bonometti L."/>
            <person name="Westerberg I."/>
            <person name="Brannstrom I.O."/>
            <person name="Guillou S."/>
            <person name="Cros-Aarteil S."/>
            <person name="Calhoun S."/>
            <person name="Haridas S."/>
            <person name="Kuo A."/>
            <person name="Mondo S."/>
            <person name="Pangilinan J."/>
            <person name="Riley R."/>
            <person name="LaButti K."/>
            <person name="Andreopoulos B."/>
            <person name="Lipzen A."/>
            <person name="Chen C."/>
            <person name="Yan M."/>
            <person name="Daum C."/>
            <person name="Ng V."/>
            <person name="Clum A."/>
            <person name="Steindorff A."/>
            <person name="Ohm R.A."/>
            <person name="Martin F."/>
            <person name="Silar P."/>
            <person name="Natvig D.O."/>
            <person name="Lalanne C."/>
            <person name="Gautier V."/>
            <person name="Ament-Velasquez S.L."/>
            <person name="Kruys A."/>
            <person name="Hutchinson M.I."/>
            <person name="Powell A.J."/>
            <person name="Barry K."/>
            <person name="Miller A.N."/>
            <person name="Grigoriev I.V."/>
            <person name="Debuchy R."/>
            <person name="Gladieux P."/>
            <person name="Hiltunen Thoren M."/>
            <person name="Johannesson H."/>
        </authorList>
    </citation>
    <scope>NUCLEOTIDE SEQUENCE</scope>
    <source>
        <strain evidence="9">CBS 892.96</strain>
    </source>
</reference>
<dbReference type="GO" id="GO:0046872">
    <property type="term" value="F:metal ion binding"/>
    <property type="evidence" value="ECO:0007669"/>
    <property type="project" value="UniProtKB-KW"/>
</dbReference>
<evidence type="ECO:0000256" key="5">
    <source>
        <dbReference type="ARBA" id="ARBA00022801"/>
    </source>
</evidence>
<dbReference type="InterPro" id="IPR003154">
    <property type="entry name" value="S1/P1nuclease"/>
</dbReference>
<evidence type="ECO:0000256" key="3">
    <source>
        <dbReference type="ARBA" id="ARBA00022723"/>
    </source>
</evidence>
<proteinExistence type="inferred from homology"/>
<evidence type="ECO:0000313" key="9">
    <source>
        <dbReference type="EMBL" id="KAK4177963.1"/>
    </source>
</evidence>
<keyword evidence="7" id="KW-0325">Glycoprotein</keyword>
<comment type="similarity">
    <text evidence="1">Belongs to the nuclease type I family.</text>
</comment>
<evidence type="ECO:0000256" key="1">
    <source>
        <dbReference type="ARBA" id="ARBA00009547"/>
    </source>
</evidence>
<sequence>MRLSSVAVSAAALPGALAWGGFGHITVAYIASNFVSDSTTSYLQALLRNDTGDYLAGVATWADSIRYTKWGRFTSGFHFIDAHDNPPSYCGVDYDRDCKKEAGCVVSALQNYTSQLLDTELPLWRRAQAAKFVIHFVGDIHQPLHTEDVARGGNGIHVTFEGKELNLHHVWDTSIAEKLVGGIHRKPYPFAKKWAGELTEEIKSGKYAAESKARWLRGTNITDPIATALGWAVEGNALVCTTVLPDGAEAIGGQELGTDYYEKAAPVVEEQVAKAGYRLAAWLDLVISSLKTLELPASSEPEPEPDLESDSPGDL</sequence>
<keyword evidence="4" id="KW-0255">Endonuclease</keyword>
<evidence type="ECO:0000256" key="2">
    <source>
        <dbReference type="ARBA" id="ARBA00022722"/>
    </source>
</evidence>
<evidence type="ECO:0000313" key="10">
    <source>
        <dbReference type="Proteomes" id="UP001302321"/>
    </source>
</evidence>
<feature type="region of interest" description="Disordered" evidence="8">
    <location>
        <begin position="294"/>
        <end position="315"/>
    </location>
</feature>
<dbReference type="PANTHER" id="PTHR33146">
    <property type="entry name" value="ENDONUCLEASE 4"/>
    <property type="match status" value="1"/>
</dbReference>
<accession>A0AAN6W9Q0</accession>
<keyword evidence="6" id="KW-1015">Disulfide bond</keyword>
<dbReference type="InterPro" id="IPR008947">
    <property type="entry name" value="PLipase_C/P1_nuclease_dom_sf"/>
</dbReference>
<evidence type="ECO:0000256" key="4">
    <source>
        <dbReference type="ARBA" id="ARBA00022759"/>
    </source>
</evidence>
<keyword evidence="5" id="KW-0378">Hydrolase</keyword>
<dbReference type="CDD" id="cd11010">
    <property type="entry name" value="S1-P1_nuclease"/>
    <property type="match status" value="1"/>
</dbReference>
<reference evidence="9" key="2">
    <citation type="submission" date="2023-05" db="EMBL/GenBank/DDBJ databases">
        <authorList>
            <consortium name="Lawrence Berkeley National Laboratory"/>
            <person name="Steindorff A."/>
            <person name="Hensen N."/>
            <person name="Bonometti L."/>
            <person name="Westerberg I."/>
            <person name="Brannstrom I.O."/>
            <person name="Guillou S."/>
            <person name="Cros-Aarteil S."/>
            <person name="Calhoun S."/>
            <person name="Haridas S."/>
            <person name="Kuo A."/>
            <person name="Mondo S."/>
            <person name="Pangilinan J."/>
            <person name="Riley R."/>
            <person name="Labutti K."/>
            <person name="Andreopoulos B."/>
            <person name="Lipzen A."/>
            <person name="Chen C."/>
            <person name="Yanf M."/>
            <person name="Daum C."/>
            <person name="Ng V."/>
            <person name="Clum A."/>
            <person name="Ohm R."/>
            <person name="Martin F."/>
            <person name="Silar P."/>
            <person name="Natvig D."/>
            <person name="Lalanne C."/>
            <person name="Gautier V."/>
            <person name="Ament-Velasquez S.L."/>
            <person name="Kruys A."/>
            <person name="Hutchinson M.I."/>
            <person name="Powell A.J."/>
            <person name="Barry K."/>
            <person name="Miller A.N."/>
            <person name="Grigoriev I.V."/>
            <person name="Debuchy R."/>
            <person name="Gladieux P."/>
            <person name="Thoren M.H."/>
            <person name="Johannesson H."/>
        </authorList>
    </citation>
    <scope>NUCLEOTIDE SEQUENCE</scope>
    <source>
        <strain evidence="9">CBS 892.96</strain>
    </source>
</reference>